<name>A0AAD1UIX1_EUPCR</name>
<proteinExistence type="predicted"/>
<dbReference type="Proteomes" id="UP001295684">
    <property type="component" value="Unassembled WGS sequence"/>
</dbReference>
<dbReference type="InterPro" id="IPR025252">
    <property type="entry name" value="DUF4200"/>
</dbReference>
<protein>
    <recommendedName>
        <fullName evidence="2">DUF4200 domain-containing protein</fullName>
    </recommendedName>
</protein>
<feature type="domain" description="DUF4200" evidence="2">
    <location>
        <begin position="15"/>
        <end position="125"/>
    </location>
</feature>
<gene>
    <name evidence="3" type="ORF">ECRASSUSDP1_LOCUS11562</name>
</gene>
<evidence type="ECO:0000313" key="4">
    <source>
        <dbReference type="Proteomes" id="UP001295684"/>
    </source>
</evidence>
<accession>A0AAD1UIX1</accession>
<evidence type="ECO:0000259" key="2">
    <source>
        <dbReference type="Pfam" id="PF13863"/>
    </source>
</evidence>
<dbReference type="EMBL" id="CAMPGE010011418">
    <property type="protein sequence ID" value="CAI2370253.1"/>
    <property type="molecule type" value="Genomic_DNA"/>
</dbReference>
<keyword evidence="4" id="KW-1185">Reference proteome</keyword>
<dbReference type="AlphaFoldDB" id="A0AAD1UIX1"/>
<evidence type="ECO:0000313" key="3">
    <source>
        <dbReference type="EMBL" id="CAI2370253.1"/>
    </source>
</evidence>
<evidence type="ECO:0000256" key="1">
    <source>
        <dbReference type="SAM" id="Coils"/>
    </source>
</evidence>
<organism evidence="3 4">
    <name type="scientific">Euplotes crassus</name>
    <dbReference type="NCBI Taxonomy" id="5936"/>
    <lineage>
        <taxon>Eukaryota</taxon>
        <taxon>Sar</taxon>
        <taxon>Alveolata</taxon>
        <taxon>Ciliophora</taxon>
        <taxon>Intramacronucleata</taxon>
        <taxon>Spirotrichea</taxon>
        <taxon>Hypotrichia</taxon>
        <taxon>Euplotida</taxon>
        <taxon>Euplotidae</taxon>
        <taxon>Moneuplotes</taxon>
    </lineage>
</organism>
<dbReference type="Pfam" id="PF13863">
    <property type="entry name" value="DUF4200"/>
    <property type="match status" value="1"/>
</dbReference>
<feature type="coiled-coil region" evidence="1">
    <location>
        <begin position="12"/>
        <end position="46"/>
    </location>
</feature>
<comment type="caution">
    <text evidence="3">The sequence shown here is derived from an EMBL/GenBank/DDBJ whole genome shotgun (WGS) entry which is preliminary data.</text>
</comment>
<reference evidence="3" key="1">
    <citation type="submission" date="2023-07" db="EMBL/GenBank/DDBJ databases">
        <authorList>
            <consortium name="AG Swart"/>
            <person name="Singh M."/>
            <person name="Singh A."/>
            <person name="Seah K."/>
            <person name="Emmerich C."/>
        </authorList>
    </citation>
    <scope>NUCLEOTIDE SEQUENCE</scope>
    <source>
        <strain evidence="3">DP1</strain>
    </source>
</reference>
<feature type="coiled-coil region" evidence="1">
    <location>
        <begin position="129"/>
        <end position="156"/>
    </location>
</feature>
<keyword evidence="1" id="KW-0175">Coiled coil</keyword>
<sequence length="191" mass="22652">MILNNDEFITPATKLLEKRKELYETQEALEKEKDNFKQKEFKKEENDLREKDLKIQESLIRFSKYLEENKAEQETSKLGLRGAEWEEFDKSSKKTIYYLRAEVAKAKAEFEEKEAKANKMKIYEELVTYINERETKNKLQSVIDELNNEIESLSQVKVFGKTFSVNDLITKKIALNNKIAQKRKLVEELEK</sequence>